<evidence type="ECO:0000313" key="2">
    <source>
        <dbReference type="EMBL" id="KAL3855108.1"/>
    </source>
</evidence>
<reference evidence="2 3" key="1">
    <citation type="submission" date="2024-11" db="EMBL/GenBank/DDBJ databases">
        <title>Chromosome-level genome assembly of the freshwater bivalve Anodonta woodiana.</title>
        <authorList>
            <person name="Chen X."/>
        </authorList>
    </citation>
    <scope>NUCLEOTIDE SEQUENCE [LARGE SCALE GENOMIC DNA]</scope>
    <source>
        <strain evidence="2">MN2024</strain>
        <tissue evidence="2">Gills</tissue>
    </source>
</reference>
<evidence type="ECO:0000259" key="1">
    <source>
        <dbReference type="Pfam" id="PF09588"/>
    </source>
</evidence>
<keyword evidence="3" id="KW-1185">Reference proteome</keyword>
<dbReference type="InterPro" id="IPR011011">
    <property type="entry name" value="Znf_FYVE_PHD"/>
</dbReference>
<dbReference type="Pfam" id="PF09588">
    <property type="entry name" value="YqaJ"/>
    <property type="match status" value="1"/>
</dbReference>
<gene>
    <name evidence="2" type="ORF">ACJMK2_014337</name>
</gene>
<dbReference type="InterPro" id="IPR013083">
    <property type="entry name" value="Znf_RING/FYVE/PHD"/>
</dbReference>
<evidence type="ECO:0000313" key="3">
    <source>
        <dbReference type="Proteomes" id="UP001634394"/>
    </source>
</evidence>
<dbReference type="Proteomes" id="UP001634394">
    <property type="component" value="Unassembled WGS sequence"/>
</dbReference>
<accession>A0ABD3V3A5</accession>
<dbReference type="Gene3D" id="3.30.40.10">
    <property type="entry name" value="Zinc/RING finger domain, C3HC4 (zinc finger)"/>
    <property type="match status" value="1"/>
</dbReference>
<feature type="domain" description="YqaJ viral recombinase" evidence="1">
    <location>
        <begin position="11"/>
        <end position="50"/>
    </location>
</feature>
<sequence>MRNSLENFILRESEIVINHYYPFMGAKPDCVASCDCCGEMLLEIKCPFCAKDSPVSNSVSCLETVDGQLKLKTTLIDCDNSNCPYVWLHFKCVKLKKVLNGDWYYPVCRKLSQFKIK</sequence>
<protein>
    <recommendedName>
        <fullName evidence="1">YqaJ viral recombinase domain-containing protein</fullName>
    </recommendedName>
</protein>
<comment type="caution">
    <text evidence="2">The sequence shown here is derived from an EMBL/GenBank/DDBJ whole genome shotgun (WGS) entry which is preliminary data.</text>
</comment>
<organism evidence="2 3">
    <name type="scientific">Sinanodonta woodiana</name>
    <name type="common">Chinese pond mussel</name>
    <name type="synonym">Anodonta woodiana</name>
    <dbReference type="NCBI Taxonomy" id="1069815"/>
    <lineage>
        <taxon>Eukaryota</taxon>
        <taxon>Metazoa</taxon>
        <taxon>Spiralia</taxon>
        <taxon>Lophotrochozoa</taxon>
        <taxon>Mollusca</taxon>
        <taxon>Bivalvia</taxon>
        <taxon>Autobranchia</taxon>
        <taxon>Heteroconchia</taxon>
        <taxon>Palaeoheterodonta</taxon>
        <taxon>Unionida</taxon>
        <taxon>Unionoidea</taxon>
        <taxon>Unionidae</taxon>
        <taxon>Unioninae</taxon>
        <taxon>Sinanodonta</taxon>
    </lineage>
</organism>
<proteinExistence type="predicted"/>
<dbReference type="AlphaFoldDB" id="A0ABD3V3A5"/>
<dbReference type="InterPro" id="IPR019080">
    <property type="entry name" value="YqaJ_viral_recombinase"/>
</dbReference>
<dbReference type="PANTHER" id="PTHR47526">
    <property type="entry name" value="ATP-DEPENDENT DNA HELICASE"/>
    <property type="match status" value="1"/>
</dbReference>
<dbReference type="SUPFAM" id="SSF57903">
    <property type="entry name" value="FYVE/PHD zinc finger"/>
    <property type="match status" value="1"/>
</dbReference>
<name>A0ABD3V3A5_SINWO</name>
<dbReference type="EMBL" id="JBJQND010000014">
    <property type="protein sequence ID" value="KAL3855108.1"/>
    <property type="molecule type" value="Genomic_DNA"/>
</dbReference>